<dbReference type="EMBL" id="NNAY01008849">
    <property type="protein sequence ID" value="OXU16260.1"/>
    <property type="molecule type" value="Genomic_DNA"/>
</dbReference>
<comment type="caution">
    <text evidence="2">The sequence shown here is derived from an EMBL/GenBank/DDBJ whole genome shotgun (WGS) entry which is preliminary data.</text>
</comment>
<reference evidence="2 3" key="1">
    <citation type="journal article" date="2017" name="Curr. Biol.">
        <title>The Evolution of Venom by Co-option of Single-Copy Genes.</title>
        <authorList>
            <person name="Martinson E.O."/>
            <person name="Mrinalini"/>
            <person name="Kelkar Y.D."/>
            <person name="Chang C.H."/>
            <person name="Werren J.H."/>
        </authorList>
    </citation>
    <scope>NUCLEOTIDE SEQUENCE [LARGE SCALE GENOMIC DNA]</scope>
    <source>
        <strain evidence="2 3">Alberta</strain>
        <tissue evidence="2">Whole body</tissue>
    </source>
</reference>
<keyword evidence="3" id="KW-1185">Reference proteome</keyword>
<feature type="compositionally biased region" description="Basic residues" evidence="1">
    <location>
        <begin position="37"/>
        <end position="46"/>
    </location>
</feature>
<organism evidence="2 3">
    <name type="scientific">Trichomalopsis sarcophagae</name>
    <dbReference type="NCBI Taxonomy" id="543379"/>
    <lineage>
        <taxon>Eukaryota</taxon>
        <taxon>Metazoa</taxon>
        <taxon>Ecdysozoa</taxon>
        <taxon>Arthropoda</taxon>
        <taxon>Hexapoda</taxon>
        <taxon>Insecta</taxon>
        <taxon>Pterygota</taxon>
        <taxon>Neoptera</taxon>
        <taxon>Endopterygota</taxon>
        <taxon>Hymenoptera</taxon>
        <taxon>Apocrita</taxon>
        <taxon>Proctotrupomorpha</taxon>
        <taxon>Chalcidoidea</taxon>
        <taxon>Pteromalidae</taxon>
        <taxon>Pteromalinae</taxon>
        <taxon>Trichomalopsis</taxon>
    </lineage>
</organism>
<evidence type="ECO:0000313" key="2">
    <source>
        <dbReference type="EMBL" id="OXU16260.1"/>
    </source>
</evidence>
<evidence type="ECO:0000313" key="3">
    <source>
        <dbReference type="Proteomes" id="UP000215335"/>
    </source>
</evidence>
<feature type="compositionally biased region" description="Basic and acidic residues" evidence="1">
    <location>
        <begin position="85"/>
        <end position="94"/>
    </location>
</feature>
<evidence type="ECO:0000256" key="1">
    <source>
        <dbReference type="SAM" id="MobiDB-lite"/>
    </source>
</evidence>
<dbReference type="Proteomes" id="UP000215335">
    <property type="component" value="Unassembled WGS sequence"/>
</dbReference>
<feature type="region of interest" description="Disordered" evidence="1">
    <location>
        <begin position="25"/>
        <end position="175"/>
    </location>
</feature>
<name>A0A232ED43_9HYME</name>
<proteinExistence type="predicted"/>
<protein>
    <submittedName>
        <fullName evidence="2">Uncharacterized protein</fullName>
    </submittedName>
</protein>
<accession>A0A232ED43</accession>
<gene>
    <name evidence="2" type="ORF">TSAR_009040</name>
</gene>
<sequence length="175" mass="19271">MDNTPYNPTSNRDIDNLVWEGISALPESRGQATPSRCRWRSAKRRFTSPAQPKCVTRKTQCLSKRRRQRSNIPEPARAQGGRNAAGRERVDGGVRSDASPPPHSRSASRGKPGLRVPAGKTQCLNKRRWQRSNIPEPAGAQGGRNAAGRVGRSGKGPRQPRAAVHEQTSNDEHNR</sequence>
<dbReference type="AlphaFoldDB" id="A0A232ED43"/>